<dbReference type="WBParaSite" id="Hba_09808">
    <property type="protein sequence ID" value="Hba_09808"/>
    <property type="gene ID" value="Hba_09808"/>
</dbReference>
<dbReference type="Pfam" id="PF13358">
    <property type="entry name" value="DDE_3"/>
    <property type="match status" value="1"/>
</dbReference>
<protein>
    <submittedName>
        <fullName evidence="4">DDE_3 domain-containing protein</fullName>
    </submittedName>
</protein>
<keyword evidence="3" id="KW-1185">Reference proteome</keyword>
<evidence type="ECO:0000313" key="3">
    <source>
        <dbReference type="Proteomes" id="UP000095283"/>
    </source>
</evidence>
<evidence type="ECO:0000313" key="4">
    <source>
        <dbReference type="WBParaSite" id="Hba_09808"/>
    </source>
</evidence>
<proteinExistence type="predicted"/>
<keyword evidence="1" id="KW-1133">Transmembrane helix</keyword>
<dbReference type="Gene3D" id="3.30.420.10">
    <property type="entry name" value="Ribonuclease H-like superfamily/Ribonuclease H"/>
    <property type="match status" value="1"/>
</dbReference>
<sequence>MDPAFDENFLEYIQAISSTGHMAFFVFYCFISQEIERSRNVVANFLRAPGEYEIKKSGERPTKLGKREKRRITMISSNSMTSPDEIRSIYCQTEWSGVILPFFHVYVPFRYKLQSIQRFEKREKGFSTRNFGGGSLVVWTTFSSFGAIELAFVPTKMSSVDYQQVFENHLLPYYNRFPQKNFIFQQDNAPVHVSCSIKNSFQSRNIVLMVWPSRSPDLNPMKNLWGILQLSSIEDLKKTWSKSDPAIFKNMSTSMTEGIFQVIRGRGSCIEY</sequence>
<feature type="domain" description="Tc1-like transposase DDE" evidence="2">
    <location>
        <begin position="163"/>
        <end position="229"/>
    </location>
</feature>
<keyword evidence="1" id="KW-0472">Membrane</keyword>
<dbReference type="AlphaFoldDB" id="A0A1I7WXA0"/>
<dbReference type="InterPro" id="IPR038717">
    <property type="entry name" value="Tc1-like_DDE_dom"/>
</dbReference>
<name>A0A1I7WXA0_HETBA</name>
<reference evidence="4" key="1">
    <citation type="submission" date="2016-11" db="UniProtKB">
        <authorList>
            <consortium name="WormBaseParasite"/>
        </authorList>
    </citation>
    <scope>IDENTIFICATION</scope>
</reference>
<accession>A0A1I7WXA0</accession>
<dbReference type="GO" id="GO:0003676">
    <property type="term" value="F:nucleic acid binding"/>
    <property type="evidence" value="ECO:0007669"/>
    <property type="project" value="InterPro"/>
</dbReference>
<evidence type="ECO:0000259" key="2">
    <source>
        <dbReference type="Pfam" id="PF13358"/>
    </source>
</evidence>
<keyword evidence="1" id="KW-0812">Transmembrane</keyword>
<dbReference type="Proteomes" id="UP000095283">
    <property type="component" value="Unplaced"/>
</dbReference>
<organism evidence="3 4">
    <name type="scientific">Heterorhabditis bacteriophora</name>
    <name type="common">Entomopathogenic nematode worm</name>
    <dbReference type="NCBI Taxonomy" id="37862"/>
    <lineage>
        <taxon>Eukaryota</taxon>
        <taxon>Metazoa</taxon>
        <taxon>Ecdysozoa</taxon>
        <taxon>Nematoda</taxon>
        <taxon>Chromadorea</taxon>
        <taxon>Rhabditida</taxon>
        <taxon>Rhabditina</taxon>
        <taxon>Rhabditomorpha</taxon>
        <taxon>Strongyloidea</taxon>
        <taxon>Heterorhabditidae</taxon>
        <taxon>Heterorhabditis</taxon>
    </lineage>
</organism>
<feature type="transmembrane region" description="Helical" evidence="1">
    <location>
        <begin position="12"/>
        <end position="31"/>
    </location>
</feature>
<evidence type="ECO:0000256" key="1">
    <source>
        <dbReference type="SAM" id="Phobius"/>
    </source>
</evidence>
<dbReference type="InterPro" id="IPR036397">
    <property type="entry name" value="RNaseH_sf"/>
</dbReference>